<dbReference type="Pfam" id="PF08421">
    <property type="entry name" value="Methyltransf_13"/>
    <property type="match status" value="1"/>
</dbReference>
<dbReference type="OrthoDB" id="9815644at2"/>
<organism evidence="3 4">
    <name type="scientific">Pontivivens insulae</name>
    <dbReference type="NCBI Taxonomy" id="1639689"/>
    <lineage>
        <taxon>Bacteria</taxon>
        <taxon>Pseudomonadati</taxon>
        <taxon>Pseudomonadota</taxon>
        <taxon>Alphaproteobacteria</taxon>
        <taxon>Rhodobacterales</taxon>
        <taxon>Paracoccaceae</taxon>
        <taxon>Pontivivens</taxon>
    </lineage>
</organism>
<evidence type="ECO:0000313" key="4">
    <source>
        <dbReference type="Proteomes" id="UP000244932"/>
    </source>
</evidence>
<dbReference type="Pfam" id="PF08484">
    <property type="entry name" value="Methyltransf_14"/>
    <property type="match status" value="1"/>
</dbReference>
<gene>
    <name evidence="3" type="ORF">POI8812_00453</name>
</gene>
<dbReference type="InterPro" id="IPR038576">
    <property type="entry name" value="Methyltransf_Zn-bd_dom_put_sf"/>
</dbReference>
<dbReference type="PANTHER" id="PTHR43861:SF5">
    <property type="entry name" value="BLL5978 PROTEIN"/>
    <property type="match status" value="1"/>
</dbReference>
<dbReference type="Pfam" id="PF13489">
    <property type="entry name" value="Methyltransf_23"/>
    <property type="match status" value="1"/>
</dbReference>
<feature type="domain" description="Methyltransferase putative zinc binding" evidence="1">
    <location>
        <begin position="11"/>
        <end position="71"/>
    </location>
</feature>
<dbReference type="PANTHER" id="PTHR43861">
    <property type="entry name" value="TRANS-ACONITATE 2-METHYLTRANSFERASE-RELATED"/>
    <property type="match status" value="1"/>
</dbReference>
<evidence type="ECO:0000259" key="1">
    <source>
        <dbReference type="Pfam" id="PF08421"/>
    </source>
</evidence>
<dbReference type="SUPFAM" id="SSF53335">
    <property type="entry name" value="S-adenosyl-L-methionine-dependent methyltransferases"/>
    <property type="match status" value="1"/>
</dbReference>
<dbReference type="Gene3D" id="3.40.50.150">
    <property type="entry name" value="Vaccinia Virus protein VP39"/>
    <property type="match status" value="1"/>
</dbReference>
<sequence>MLGETLEISKCEVCGSTELDAVLDLGLHPMCDDLVEVGDARQCAEYPIDILYCKNCRTAHQRYQVPKHDLFPISYHYRSRFTSDVLDGMRQLAADCATKFGDLANATVVDIGCNDGSLLDAFARHGAQGIGIEPTSAATDAEGRGHQIYQDYLSEEVAARIVESHGQPDFITFTNVFAHIEDLSGVLRAMKVLMSDRTVLVVENHYLGAVLDLNQFDTFYHEHPRTYSFASFQHIAQNLGVSIADVNFPSRYGGNIRVFMTNRPTDGTILLDEIDAREAQFAARFSTLNRNVEQWKACKRAQLAALAADHGPLPAKAFPGRAAILVKLLELDTDLIECCYEKPGSMKIGHYVPGTRIPIRSDDAFEQLVQKPPVLVNFAWHISSEIQAYLRGRGYEGQIVDLIESSDFN</sequence>
<dbReference type="InterPro" id="IPR013630">
    <property type="entry name" value="Methyltransf_Zn-bd_dom_put"/>
</dbReference>
<name>A0A2R8A7J3_9RHOB</name>
<dbReference type="EMBL" id="OMKW01000001">
    <property type="protein sequence ID" value="SPF28155.1"/>
    <property type="molecule type" value="Genomic_DNA"/>
</dbReference>
<feature type="domain" description="C-methyltransferase" evidence="2">
    <location>
        <begin position="252"/>
        <end position="390"/>
    </location>
</feature>
<dbReference type="InterPro" id="IPR013691">
    <property type="entry name" value="MeTrfase_14"/>
</dbReference>
<proteinExistence type="predicted"/>
<dbReference type="InterPro" id="IPR029063">
    <property type="entry name" value="SAM-dependent_MTases_sf"/>
</dbReference>
<evidence type="ECO:0008006" key="5">
    <source>
        <dbReference type="Google" id="ProtNLM"/>
    </source>
</evidence>
<protein>
    <recommendedName>
        <fullName evidence="5">Ubiquinone biosynthesis O-methyltransferase</fullName>
    </recommendedName>
</protein>
<dbReference type="AlphaFoldDB" id="A0A2R8A7J3"/>
<dbReference type="Gene3D" id="3.40.50.720">
    <property type="entry name" value="NAD(P)-binding Rossmann-like Domain"/>
    <property type="match status" value="1"/>
</dbReference>
<evidence type="ECO:0000313" key="3">
    <source>
        <dbReference type="EMBL" id="SPF28155.1"/>
    </source>
</evidence>
<reference evidence="3 4" key="1">
    <citation type="submission" date="2018-03" db="EMBL/GenBank/DDBJ databases">
        <authorList>
            <person name="Keele B.F."/>
        </authorList>
    </citation>
    <scope>NUCLEOTIDE SEQUENCE [LARGE SCALE GENOMIC DNA]</scope>
    <source>
        <strain evidence="3 4">CeCT 8812</strain>
    </source>
</reference>
<keyword evidence="4" id="KW-1185">Reference proteome</keyword>
<evidence type="ECO:0000259" key="2">
    <source>
        <dbReference type="Pfam" id="PF08484"/>
    </source>
</evidence>
<dbReference type="Gene3D" id="6.20.50.110">
    <property type="entry name" value="Methyltransferase, zinc-binding domain"/>
    <property type="match status" value="1"/>
</dbReference>
<accession>A0A2R8A7J3</accession>
<dbReference type="Proteomes" id="UP000244932">
    <property type="component" value="Unassembled WGS sequence"/>
</dbReference>